<evidence type="ECO:0000313" key="6">
    <source>
        <dbReference type="Proteomes" id="UP000186698"/>
    </source>
</evidence>
<accession>A0A1L8HJX7</accession>
<dbReference type="AlphaFoldDB" id="A0A1L8HJX7"/>
<dbReference type="GO" id="GO:0005829">
    <property type="term" value="C:cytosol"/>
    <property type="evidence" value="ECO:0000318"/>
    <property type="project" value="GO_Central"/>
</dbReference>
<dbReference type="PANTHER" id="PTHR14315:SF24">
    <property type="entry name" value="MID1-INTERACTING PROTEIN 1-B"/>
    <property type="match status" value="1"/>
</dbReference>
<evidence type="ECO:0000256" key="1">
    <source>
        <dbReference type="ARBA" id="ARBA00004123"/>
    </source>
</evidence>
<dbReference type="Gene3D" id="6.10.140.1610">
    <property type="match status" value="1"/>
</dbReference>
<dbReference type="Pfam" id="PF07084">
    <property type="entry name" value="Spot_14"/>
    <property type="match status" value="1"/>
</dbReference>
<dbReference type="RefSeq" id="XP_018101142.1">
    <property type="nucleotide sequence ID" value="XM_018245653.2"/>
</dbReference>
<dbReference type="GO" id="GO:0005634">
    <property type="term" value="C:nucleus"/>
    <property type="evidence" value="ECO:0007669"/>
    <property type="project" value="UniProtKB-SubCell"/>
</dbReference>
<dbReference type="PANTHER" id="PTHR14315">
    <property type="entry name" value="SPOT14 FAMILY MEMBER"/>
    <property type="match status" value="1"/>
</dbReference>
<dbReference type="InterPro" id="IPR053719">
    <property type="entry name" value="Lipogen_MT_Stabilize_sf"/>
</dbReference>
<dbReference type="Proteomes" id="UP000186698">
    <property type="component" value="Chromosome 2L"/>
</dbReference>
<dbReference type="OMA" id="ESKHQIT"/>
<organism evidence="6 7">
    <name type="scientific">Xenopus laevis</name>
    <name type="common">African clawed frog</name>
    <dbReference type="NCBI Taxonomy" id="8355"/>
    <lineage>
        <taxon>Eukaryota</taxon>
        <taxon>Metazoa</taxon>
        <taxon>Chordata</taxon>
        <taxon>Craniata</taxon>
        <taxon>Vertebrata</taxon>
        <taxon>Euteleostomi</taxon>
        <taxon>Amphibia</taxon>
        <taxon>Batrachia</taxon>
        <taxon>Anura</taxon>
        <taxon>Pipoidea</taxon>
        <taxon>Pipidae</taxon>
        <taxon>Xenopodinae</taxon>
        <taxon>Xenopus</taxon>
        <taxon>Xenopus</taxon>
    </lineage>
</organism>
<keyword evidence="4" id="KW-0963">Cytoplasm</keyword>
<evidence type="ECO:0000256" key="4">
    <source>
        <dbReference type="ARBA" id="ARBA00022490"/>
    </source>
</evidence>
<dbReference type="GeneID" id="108707647"/>
<dbReference type="InterPro" id="IPR009786">
    <property type="entry name" value="Spot_14"/>
</dbReference>
<dbReference type="KEGG" id="xla:108707647"/>
<dbReference type="Bgee" id="108707647">
    <property type="expression patterns" value="Expressed in liver and 1 other cell type or tissue"/>
</dbReference>
<dbReference type="STRING" id="8355.A0A1L8HJX7"/>
<reference evidence="7" key="1">
    <citation type="submission" date="2025-08" db="UniProtKB">
        <authorList>
            <consortium name="RefSeq"/>
        </authorList>
    </citation>
    <scope>IDENTIFICATION</scope>
    <source>
        <strain evidence="7">J_2021</strain>
        <tissue evidence="7">Erythrocytes</tissue>
    </source>
</reference>
<comment type="similarity">
    <text evidence="3">Belongs to the SPOT14 family.</text>
</comment>
<dbReference type="OrthoDB" id="9450804at2759"/>
<keyword evidence="6" id="KW-1185">Reference proteome</keyword>
<evidence type="ECO:0000313" key="7">
    <source>
        <dbReference type="RefSeq" id="XP_018101142.1"/>
    </source>
</evidence>
<protein>
    <submittedName>
        <fullName evidence="7">Mid1-interacting protein 1-B</fullName>
    </submittedName>
</protein>
<sequence length="129" mass="14482">MQVSQISSLTNAMVKFCTAVRHMEQEVMFPSLLRDVPMEYKGDCEEHDSGDLYDHCIQLKTIRISLESGLAPLSIQRKDLEGTKMGTADYETIFYHHFTGLLSILGQLTKEPNVLANRYSNIIGTARGA</sequence>
<evidence type="ECO:0000256" key="3">
    <source>
        <dbReference type="ARBA" id="ARBA00009488"/>
    </source>
</evidence>
<dbReference type="GO" id="GO:0046890">
    <property type="term" value="P:regulation of lipid biosynthetic process"/>
    <property type="evidence" value="ECO:0000318"/>
    <property type="project" value="GO_Central"/>
</dbReference>
<name>A0A1L8HJX7_XENLA</name>
<evidence type="ECO:0000256" key="5">
    <source>
        <dbReference type="ARBA" id="ARBA00023242"/>
    </source>
</evidence>
<proteinExistence type="inferred from homology"/>
<dbReference type="PaxDb" id="8355-A0A1L8HJX7"/>
<keyword evidence="5" id="KW-0539">Nucleus</keyword>
<gene>
    <name evidence="7" type="primary">LOC108707647</name>
</gene>
<evidence type="ECO:0000256" key="2">
    <source>
        <dbReference type="ARBA" id="ARBA00004496"/>
    </source>
</evidence>
<comment type="subcellular location">
    <subcellularLocation>
        <location evidence="2">Cytoplasm</location>
    </subcellularLocation>
    <subcellularLocation>
        <location evidence="1">Nucleus</location>
    </subcellularLocation>
</comment>